<dbReference type="AlphaFoldDB" id="A0A5C6CCY8"/>
<evidence type="ECO:0000256" key="1">
    <source>
        <dbReference type="ARBA" id="ARBA00004571"/>
    </source>
</evidence>
<name>A0A5C6CCY8_9BACT</name>
<protein>
    <submittedName>
        <fullName evidence="9">Vitamin B12/cobalamin outer membrane transporter</fullName>
    </submittedName>
</protein>
<dbReference type="GO" id="GO:0044718">
    <property type="term" value="P:siderophore transmembrane transport"/>
    <property type="evidence" value="ECO:0007669"/>
    <property type="project" value="TreeGrafter"/>
</dbReference>
<evidence type="ECO:0000256" key="6">
    <source>
        <dbReference type="ARBA" id="ARBA00023136"/>
    </source>
</evidence>
<accession>A0A5C6CCY8</accession>
<evidence type="ECO:0000256" key="2">
    <source>
        <dbReference type="ARBA" id="ARBA00022448"/>
    </source>
</evidence>
<dbReference type="OrthoDB" id="261455at2"/>
<keyword evidence="10" id="KW-1185">Reference proteome</keyword>
<evidence type="ECO:0000313" key="10">
    <source>
        <dbReference type="Proteomes" id="UP000319143"/>
    </source>
</evidence>
<dbReference type="PANTHER" id="PTHR30069">
    <property type="entry name" value="TONB-DEPENDENT OUTER MEMBRANE RECEPTOR"/>
    <property type="match status" value="1"/>
</dbReference>
<dbReference type="Pfam" id="PF00593">
    <property type="entry name" value="TonB_dep_Rec_b-barrel"/>
    <property type="match status" value="1"/>
</dbReference>
<evidence type="ECO:0000313" key="9">
    <source>
        <dbReference type="EMBL" id="TWU21992.1"/>
    </source>
</evidence>
<keyword evidence="7" id="KW-0998">Cell outer membrane</keyword>
<keyword evidence="4" id="KW-0812">Transmembrane</keyword>
<evidence type="ECO:0000256" key="4">
    <source>
        <dbReference type="ARBA" id="ARBA00022692"/>
    </source>
</evidence>
<dbReference type="GO" id="GO:0015344">
    <property type="term" value="F:siderophore uptake transmembrane transporter activity"/>
    <property type="evidence" value="ECO:0007669"/>
    <property type="project" value="TreeGrafter"/>
</dbReference>
<comment type="caution">
    <text evidence="9">The sequence shown here is derived from an EMBL/GenBank/DDBJ whole genome shotgun (WGS) entry which is preliminary data.</text>
</comment>
<organism evidence="9 10">
    <name type="scientific">Novipirellula artificiosorum</name>
    <dbReference type="NCBI Taxonomy" id="2528016"/>
    <lineage>
        <taxon>Bacteria</taxon>
        <taxon>Pseudomonadati</taxon>
        <taxon>Planctomycetota</taxon>
        <taxon>Planctomycetia</taxon>
        <taxon>Pirellulales</taxon>
        <taxon>Pirellulaceae</taxon>
        <taxon>Novipirellula</taxon>
    </lineage>
</organism>
<evidence type="ECO:0000256" key="5">
    <source>
        <dbReference type="ARBA" id="ARBA00023077"/>
    </source>
</evidence>
<dbReference type="SUPFAM" id="SSF56935">
    <property type="entry name" value="Porins"/>
    <property type="match status" value="1"/>
</dbReference>
<keyword evidence="3" id="KW-1134">Transmembrane beta strand</keyword>
<keyword evidence="5" id="KW-0798">TonB box</keyword>
<evidence type="ECO:0000259" key="8">
    <source>
        <dbReference type="Pfam" id="PF00593"/>
    </source>
</evidence>
<dbReference type="GO" id="GO:0009279">
    <property type="term" value="C:cell outer membrane"/>
    <property type="evidence" value="ECO:0007669"/>
    <property type="project" value="UniProtKB-SubCell"/>
</dbReference>
<dbReference type="EMBL" id="SJPV01000047">
    <property type="protein sequence ID" value="TWU21992.1"/>
    <property type="molecule type" value="Genomic_DNA"/>
</dbReference>
<gene>
    <name evidence="9" type="ORF">Poly41_71310</name>
</gene>
<evidence type="ECO:0000256" key="3">
    <source>
        <dbReference type="ARBA" id="ARBA00022452"/>
    </source>
</evidence>
<sequence>MHRYLWVTVFVLNPLLTLCWLPTSASEPGGGVLRIGHWLEPDQGPEILLVQGLESTSSEAIQPADASGVSSRSLSSTTGSLDLGAKLDLFESQKPDIATLKTTSLNTPAEVEAVERVTGPLETGVVETAPLSLVSASTFSLVNNPDVAEAIIETSSAPSVRARRRSPISLEPRIRGYVNGQIYTLFDGAYIGPVRNDLDGVLSKVDQSLIASAQVISGPYGLRYGSGFSFLNIDSAPTPRYEDGREHHLRLGTHVRTNGGQTYNTATLLGGGEKGGYYANVGYRKGSDYEAGDGLDIPSSYEAFNLFSAIGRDIDDATRWETKFSFMDQGETEYAAQFFDVDALNHYGISHSIIHRDEMTGFGYQIDGWYSETQFDGDTDHVGKRKADFPVLQRVDTALAATTATPLDDDAEFYGNVDGSIRLAGVRGGFKQEYDETTSIAAGADFRYVRQRIVEGYDLSQFDIPDPTFDTGLPVAEIFDPGLYTEFSYGVTRRWNIAGGSRIAFASTQADGSTLSERSNFKDPATGEVNQDLSVSDMLLSFYLTNDYELNSVWQTRFGFGYAERLPDLTDRYSDGLFLATIQSGFSRVIGTPDLKKERNWQIDARLDGEYENVRGRFSAFHAWIHDYITYAANPVTDPLGARLLKTLNTDYATLAGFEGYGEVDLLTGFQAFGSLAYLDGRDREIHQPLSGISPLEARLGVRLTDSGPENAYGLEWGWRIVDNQDRLGTLRPVPASGSTVPIPLETDTPGFATSYLRGYLRPRDHVNITAGIENLFDRNYYEHLNLRLPADPANDFAQTIVLSPGITPYIGVEVEY</sequence>
<comment type="subcellular location">
    <subcellularLocation>
        <location evidence="1">Cell outer membrane</location>
        <topology evidence="1">Multi-pass membrane protein</topology>
    </subcellularLocation>
</comment>
<evidence type="ECO:0000256" key="7">
    <source>
        <dbReference type="ARBA" id="ARBA00023237"/>
    </source>
</evidence>
<dbReference type="Proteomes" id="UP000319143">
    <property type="component" value="Unassembled WGS sequence"/>
</dbReference>
<dbReference type="PANTHER" id="PTHR30069:SF49">
    <property type="entry name" value="OUTER MEMBRANE PROTEIN C"/>
    <property type="match status" value="1"/>
</dbReference>
<dbReference type="InterPro" id="IPR036942">
    <property type="entry name" value="Beta-barrel_TonB_sf"/>
</dbReference>
<keyword evidence="2" id="KW-0813">Transport</keyword>
<proteinExistence type="predicted"/>
<dbReference type="InterPro" id="IPR039426">
    <property type="entry name" value="TonB-dep_rcpt-like"/>
</dbReference>
<dbReference type="InterPro" id="IPR000531">
    <property type="entry name" value="Beta-barrel_TonB"/>
</dbReference>
<reference evidence="9 10" key="1">
    <citation type="submission" date="2019-02" db="EMBL/GenBank/DDBJ databases">
        <title>Deep-cultivation of Planctomycetes and their phenomic and genomic characterization uncovers novel biology.</title>
        <authorList>
            <person name="Wiegand S."/>
            <person name="Jogler M."/>
            <person name="Boedeker C."/>
            <person name="Pinto D."/>
            <person name="Vollmers J."/>
            <person name="Rivas-Marin E."/>
            <person name="Kohn T."/>
            <person name="Peeters S.H."/>
            <person name="Heuer A."/>
            <person name="Rast P."/>
            <person name="Oberbeckmann S."/>
            <person name="Bunk B."/>
            <person name="Jeske O."/>
            <person name="Meyerdierks A."/>
            <person name="Storesund J.E."/>
            <person name="Kallscheuer N."/>
            <person name="Luecker S."/>
            <person name="Lage O.M."/>
            <person name="Pohl T."/>
            <person name="Merkel B.J."/>
            <person name="Hornburger P."/>
            <person name="Mueller R.-W."/>
            <person name="Bruemmer F."/>
            <person name="Labrenz M."/>
            <person name="Spormann A.M."/>
            <person name="Op Den Camp H."/>
            <person name="Overmann J."/>
            <person name="Amann R."/>
            <person name="Jetten M.S.M."/>
            <person name="Mascher T."/>
            <person name="Medema M.H."/>
            <person name="Devos D.P."/>
            <person name="Kaster A.-K."/>
            <person name="Ovreas L."/>
            <person name="Rohde M."/>
            <person name="Galperin M.Y."/>
            <person name="Jogler C."/>
        </authorList>
    </citation>
    <scope>NUCLEOTIDE SEQUENCE [LARGE SCALE GENOMIC DNA]</scope>
    <source>
        <strain evidence="9 10">Poly41</strain>
    </source>
</reference>
<dbReference type="Gene3D" id="2.40.170.20">
    <property type="entry name" value="TonB-dependent receptor, beta-barrel domain"/>
    <property type="match status" value="1"/>
</dbReference>
<keyword evidence="6" id="KW-0472">Membrane</keyword>
<feature type="domain" description="TonB-dependent receptor-like beta-barrel" evidence="8">
    <location>
        <begin position="305"/>
        <end position="776"/>
    </location>
</feature>